<dbReference type="AlphaFoldDB" id="A0A820X0H5"/>
<evidence type="ECO:0000313" key="2">
    <source>
        <dbReference type="Proteomes" id="UP000663866"/>
    </source>
</evidence>
<dbReference type="EMBL" id="CAJOBG010056912">
    <property type="protein sequence ID" value="CAF4524590.1"/>
    <property type="molecule type" value="Genomic_DNA"/>
</dbReference>
<reference evidence="1" key="1">
    <citation type="submission" date="2021-02" db="EMBL/GenBank/DDBJ databases">
        <authorList>
            <person name="Nowell W R."/>
        </authorList>
    </citation>
    <scope>NUCLEOTIDE SEQUENCE</scope>
</reference>
<protein>
    <submittedName>
        <fullName evidence="1">Uncharacterized protein</fullName>
    </submittedName>
</protein>
<sequence>MSKLDVTINEFNSIRDIFILSIESSVLFHVNRKEFLLKLLTNDKNLRSVDFYTRWFLAFMAPDKNKRSMLDDDEFKELLKVWTICVAHRPDLIVKIIKEINVLISAIGDHPCSSHFIEHMVDLCFQQSKSRIVVLYNCHKFIFVRINNREDRTECFTSSKSEVSQ</sequence>
<keyword evidence="2" id="KW-1185">Reference proteome</keyword>
<evidence type="ECO:0000313" key="1">
    <source>
        <dbReference type="EMBL" id="CAF4524590.1"/>
    </source>
</evidence>
<name>A0A820X0H5_9BILA</name>
<proteinExistence type="predicted"/>
<organism evidence="1 2">
    <name type="scientific">Rotaria magnacalcarata</name>
    <dbReference type="NCBI Taxonomy" id="392030"/>
    <lineage>
        <taxon>Eukaryota</taxon>
        <taxon>Metazoa</taxon>
        <taxon>Spiralia</taxon>
        <taxon>Gnathifera</taxon>
        <taxon>Rotifera</taxon>
        <taxon>Eurotatoria</taxon>
        <taxon>Bdelloidea</taxon>
        <taxon>Philodinida</taxon>
        <taxon>Philodinidae</taxon>
        <taxon>Rotaria</taxon>
    </lineage>
</organism>
<gene>
    <name evidence="1" type="ORF">OVN521_LOCUS42013</name>
</gene>
<dbReference type="Proteomes" id="UP000663866">
    <property type="component" value="Unassembled WGS sequence"/>
</dbReference>
<accession>A0A820X0H5</accession>
<comment type="caution">
    <text evidence="1">The sequence shown here is derived from an EMBL/GenBank/DDBJ whole genome shotgun (WGS) entry which is preliminary data.</text>
</comment>